<dbReference type="Proteomes" id="UP000054408">
    <property type="component" value="Unassembled WGS sequence"/>
</dbReference>
<feature type="transmembrane region" description="Helical" evidence="8">
    <location>
        <begin position="1459"/>
        <end position="1482"/>
    </location>
</feature>
<name>A0A0L0DIV5_THETB</name>
<dbReference type="EMBL" id="GL349466">
    <property type="protein sequence ID" value="KNC51258.1"/>
    <property type="molecule type" value="Genomic_DNA"/>
</dbReference>
<dbReference type="EC" id="2.4.1.16" evidence="2"/>
<gene>
    <name evidence="9" type="ORF">AMSG_12058</name>
</gene>
<keyword evidence="3" id="KW-0328">Glycosyltransferase</keyword>
<feature type="transmembrane region" description="Helical" evidence="8">
    <location>
        <begin position="938"/>
        <end position="955"/>
    </location>
</feature>
<dbReference type="GO" id="GO:0016020">
    <property type="term" value="C:membrane"/>
    <property type="evidence" value="ECO:0007669"/>
    <property type="project" value="UniProtKB-SubCell"/>
</dbReference>
<organism evidence="9 10">
    <name type="scientific">Thecamonas trahens ATCC 50062</name>
    <dbReference type="NCBI Taxonomy" id="461836"/>
    <lineage>
        <taxon>Eukaryota</taxon>
        <taxon>Apusozoa</taxon>
        <taxon>Apusomonadida</taxon>
        <taxon>Apusomonadidae</taxon>
        <taxon>Thecamonas</taxon>
    </lineage>
</organism>
<dbReference type="GeneID" id="25569973"/>
<dbReference type="OrthoDB" id="370884at2759"/>
<feature type="transmembrane region" description="Helical" evidence="8">
    <location>
        <begin position="874"/>
        <end position="893"/>
    </location>
</feature>
<feature type="transmembrane region" description="Helical" evidence="8">
    <location>
        <begin position="48"/>
        <end position="71"/>
    </location>
</feature>
<evidence type="ECO:0000313" key="10">
    <source>
        <dbReference type="Proteomes" id="UP000054408"/>
    </source>
</evidence>
<dbReference type="PANTHER" id="PTHR22914">
    <property type="entry name" value="CHITIN SYNTHASE"/>
    <property type="match status" value="1"/>
</dbReference>
<feature type="region of interest" description="Disordered" evidence="7">
    <location>
        <begin position="1534"/>
        <end position="1568"/>
    </location>
</feature>
<proteinExistence type="predicted"/>
<dbReference type="GO" id="GO:0071944">
    <property type="term" value="C:cell periphery"/>
    <property type="evidence" value="ECO:0007669"/>
    <property type="project" value="TreeGrafter"/>
</dbReference>
<evidence type="ECO:0000256" key="3">
    <source>
        <dbReference type="ARBA" id="ARBA00022676"/>
    </source>
</evidence>
<evidence type="ECO:0000256" key="6">
    <source>
        <dbReference type="ARBA" id="ARBA00023136"/>
    </source>
</evidence>
<feature type="transmembrane region" description="Helical" evidence="8">
    <location>
        <begin position="905"/>
        <end position="926"/>
    </location>
</feature>
<keyword evidence="4 8" id="KW-0812">Transmembrane</keyword>
<feature type="transmembrane region" description="Helical" evidence="8">
    <location>
        <begin position="251"/>
        <end position="270"/>
    </location>
</feature>
<dbReference type="SUPFAM" id="SSF53448">
    <property type="entry name" value="Nucleotide-diphospho-sugar transferases"/>
    <property type="match status" value="1"/>
</dbReference>
<dbReference type="GO" id="GO:0006031">
    <property type="term" value="P:chitin biosynthetic process"/>
    <property type="evidence" value="ECO:0007669"/>
    <property type="project" value="TreeGrafter"/>
</dbReference>
<feature type="transmembrane region" description="Helical" evidence="8">
    <location>
        <begin position="301"/>
        <end position="325"/>
    </location>
</feature>
<evidence type="ECO:0000256" key="7">
    <source>
        <dbReference type="SAM" id="MobiDB-lite"/>
    </source>
</evidence>
<dbReference type="InterPro" id="IPR029044">
    <property type="entry name" value="Nucleotide-diphossugar_trans"/>
</dbReference>
<sequence length="2304" mass="246235">MWLSTTYVWSFASVQGLTVAACEALALTQLLYVATTVRVAAEHDVNAYAALTLMLVLPAIPNVVLSVAATISARIWWAKSGLSPVIAIPNVATGTAPKTGSFGDAWSASRYDFSHGHNHKPSVVAHATLFAPQRPENPPSNEDRVAGAGASAPVAAASPAATPTSAAEPNRIVMTLFFLFFTIGQPIGLALMCLIVLPSMENPWAAYALTLSAPHLAGSLVTFVALIAVVFVRARGHAGAVPIDMRLRTTLVLSFLAFTTYTIGAILASAKHVHASSAALVFGIVLMSADTLVNSALRRRVVVGILSLLQVIFFLLMAWLVGHYLYGFHSADMFRAFFSISSNRFWINIVFEAVAIAIVNFGFWAGSVAGLQLTTAAALVLFSPVLFAVTHSTYCDYTWTGECGWGDELVSDGARASVVISIVLGCMASCLSATLSLSPGLLSRNLSASATGSDWFLPTYPGVFPGAFLLSNARKHPPAPATVVTPNVTLTEGYSPIESSFRGFSHNTHPKVVITVSTLWHETREEMTQLLISISSTLRRFDDRDANAGRAFASNIESHLVLDDGIRKGSFSSFAYQLIDVISPLAVPVSGFKTTSYGAVQQWKVGSASLFVHFKDPTRVKQGKRMSQVLYLNIIRKRLAHLDSIITGGGHIDLANVFLFLTDGDTKFGADDVVVLLEAAVNEADLGAVCGRIQPLGEGIMAMFQRFEYLVSHWFGKAAENLFGTVLCCPGCFSMYRVSALYSVLDETDAATSLAALYSQRASRPRDKLMMDMGEDRWLCTLLILAGWRLSYRASAVAQTFAPESFEEFCKQRKRWNPSTLVNVHELVSKWHSSRTSTSLAFLIYVIIVLYISYVAPATVVVLLASGLSYGLGLPLHVAALSSIAIPTLYALICMTCKSDTQIAWAKYLSALSGALMAAAVAGSILEMVTAPTSPTSIFVYTTAGMFLIVGIIHFRSSWPTVFGLLYLFMVPMAFLFVNMFAINNLDDFSWGTRDSTSTASASKPKTIREYSINLLRLVARVWRALLCCATDEPLLLTAPPDMAPASAVPVELCAATARFADGTGHELRFEMSTLAWCVEYMPDLDVNDVVLELVAPSVVSVAKAACNAPLGTRVECDNGLVTVATDSDVFAQSSVVRIDLIVEVAAVGDEPRSSQSLRLILVQQQPAAALCLALLAFEGGNAVGRNAVIQSEFTALQDLALQDLALHQFVSWPATPARPSHATIALRNRNELGASSHAFVTTFVNGTITSEPFEVRWAGEAGQQTFQSQPLLLPQLINGRQPQQYIVDVVVSAVPPQDLVDLGKVKPGDANGDTRMLGLYALSAGLDLLWAHHMTITIGISNADNAGAIHADVVPNFGDPLDDTEDRLDAHDAVYLGALYDPMLDARRGPGEQRLLSAHRARSERELQDETRKLRLNFVGAFVAVNVLWVALFLAFSLDSNLSVRIWSGSKSSSLPGLIFLVIALSVMIVQFFAQIVMAVCDHLDDVSYRVRDVLDGQPGRVALIIPFVIQLAMHTFSAHAVIVPASAIESKSNDVSNSSASSSTRNSKKTTAESLSSPEPDATPSLLAAPVDKGAALLVWDLHHSAARLDDASTVGPPPSRSSRGANDMAEESDNDDAESGGQGMMLAPTLARLSFKLSKMVALSRGAVVVFNSARAVGVLSYDALLRSGAERLAPAMTKDLVAKNSRVLLRDVAGASETGARPVAVVAGWAARRKALEIGLAVLDMMVPEDDEATVAAMEVEGMVEDTAAAVPRLTARKLAKVVVPAAELLAAAAAGRDDAELDVDALKIEIDEQAATAATLALLVVAPGLTPVRLFVELDSEAEQRTKLVALAPLAGGLGSGAGAVVAAKTVHEYTVAVKASSNQSSALAVYDTAYGTLQSLDDLPSKSGLFQALVYPTPAPHERRHPAMAVFTHEVVLILAKLPVFTLAAALSAPVGVQANGDGASAPTAVVDADQLLALGVDVDGWADDVATVEAKESVLMKALADAENAAEVRTHFEAYAEALEAGPPYVYLSPAFVAVAVAAALRTKAWDVIRALVMRGVLSATATPALIPTLIDNAQWGLLASVLVHVSDLTEEQLFALLELLVEAHVGQSEQGQAFRASIEALFDAIEAGTLLVEDIGLIPEVDAAHAAAVSRAWPAGGANIRHLRMGSDSAVDTMISLVFGYSHSGAFLRPHLRRLEVPALTVLLKSGLKWMSRYMRRSFDDLRALRSPLLPIPRFSAILDWMRMLLDTHFADMVLDDECWSSVGELTKLVSSQLVLCDELQSIDGILAQLSSKSSRLVVANVPDYSVELLNI</sequence>
<dbReference type="eggNOG" id="KOG2571">
    <property type="taxonomic scope" value="Eukaryota"/>
</dbReference>
<feature type="transmembrane region" description="Helical" evidence="8">
    <location>
        <begin position="1417"/>
        <end position="1439"/>
    </location>
</feature>
<feature type="transmembrane region" description="Helical" evidence="8">
    <location>
        <begin position="840"/>
        <end position="868"/>
    </location>
</feature>
<feature type="transmembrane region" description="Helical" evidence="8">
    <location>
        <begin position="962"/>
        <end position="983"/>
    </location>
</feature>
<keyword evidence="5 8" id="KW-1133">Transmembrane helix</keyword>
<keyword evidence="10" id="KW-1185">Reference proteome</keyword>
<keyword evidence="6 8" id="KW-0472">Membrane</keyword>
<protein>
    <recommendedName>
        <fullName evidence="2">chitin synthase</fullName>
        <ecNumber evidence="2">2.4.1.16</ecNumber>
    </recommendedName>
</protein>
<feature type="compositionally biased region" description="Acidic residues" evidence="7">
    <location>
        <begin position="1611"/>
        <end position="1621"/>
    </location>
</feature>
<feature type="transmembrane region" description="Helical" evidence="8">
    <location>
        <begin position="176"/>
        <end position="198"/>
    </location>
</feature>
<feature type="region of interest" description="Disordered" evidence="7">
    <location>
        <begin position="1592"/>
        <end position="1626"/>
    </location>
</feature>
<dbReference type="PANTHER" id="PTHR22914:SF41">
    <property type="entry name" value="CHITIN SYNTHASE 7"/>
    <property type="match status" value="1"/>
</dbReference>
<dbReference type="InterPro" id="IPR004835">
    <property type="entry name" value="Chitin_synth"/>
</dbReference>
<evidence type="ECO:0000256" key="1">
    <source>
        <dbReference type="ARBA" id="ARBA00004141"/>
    </source>
</evidence>
<dbReference type="Pfam" id="PF03142">
    <property type="entry name" value="Chitin_synth_2"/>
    <property type="match status" value="1"/>
</dbReference>
<keyword evidence="3" id="KW-0808">Transferase</keyword>
<reference evidence="9 10" key="1">
    <citation type="submission" date="2010-05" db="EMBL/GenBank/DDBJ databases">
        <title>The Genome Sequence of Thecamonas trahens ATCC 50062.</title>
        <authorList>
            <consortium name="The Broad Institute Genome Sequencing Platform"/>
            <person name="Russ C."/>
            <person name="Cuomo C."/>
            <person name="Shea T."/>
            <person name="Young S.K."/>
            <person name="Zeng Q."/>
            <person name="Koehrsen M."/>
            <person name="Haas B."/>
            <person name="Borodovsky M."/>
            <person name="Guigo R."/>
            <person name="Alvarado L."/>
            <person name="Berlin A."/>
            <person name="Bochicchio J."/>
            <person name="Borenstein D."/>
            <person name="Chapman S."/>
            <person name="Chen Z."/>
            <person name="Freedman E."/>
            <person name="Gellesch M."/>
            <person name="Goldberg J."/>
            <person name="Griggs A."/>
            <person name="Gujja S."/>
            <person name="Heilman E."/>
            <person name="Heiman D."/>
            <person name="Hepburn T."/>
            <person name="Howarth C."/>
            <person name="Jen D."/>
            <person name="Larson L."/>
            <person name="Mehta T."/>
            <person name="Park D."/>
            <person name="Pearson M."/>
            <person name="Roberts A."/>
            <person name="Saif S."/>
            <person name="Shenoy N."/>
            <person name="Sisk P."/>
            <person name="Stolte C."/>
            <person name="Sykes S."/>
            <person name="Thomson T."/>
            <person name="Walk T."/>
            <person name="White J."/>
            <person name="Yandava C."/>
            <person name="Burger G."/>
            <person name="Gray M.W."/>
            <person name="Holland P.W.H."/>
            <person name="King N."/>
            <person name="Lang F.B.F."/>
            <person name="Roger A.J."/>
            <person name="Ruiz-Trillo I."/>
            <person name="Lander E."/>
            <person name="Nusbaum C."/>
        </authorList>
    </citation>
    <scope>NUCLEOTIDE SEQUENCE [LARGE SCALE GENOMIC DNA]</scope>
    <source>
        <strain evidence="9 10">ATCC 50062</strain>
    </source>
</reference>
<feature type="transmembrane region" description="Helical" evidence="8">
    <location>
        <begin position="345"/>
        <end position="366"/>
    </location>
</feature>
<evidence type="ECO:0000256" key="4">
    <source>
        <dbReference type="ARBA" id="ARBA00022692"/>
    </source>
</evidence>
<dbReference type="STRING" id="461836.A0A0L0DIV5"/>
<evidence type="ECO:0000256" key="5">
    <source>
        <dbReference type="ARBA" id="ARBA00022989"/>
    </source>
</evidence>
<evidence type="ECO:0000313" key="9">
    <source>
        <dbReference type="EMBL" id="KNC51258.1"/>
    </source>
</evidence>
<comment type="subcellular location">
    <subcellularLocation>
        <location evidence="1">Membrane</location>
        <topology evidence="1">Multi-pass membrane protein</topology>
    </subcellularLocation>
</comment>
<feature type="transmembrane region" description="Helical" evidence="8">
    <location>
        <begin position="276"/>
        <end position="294"/>
    </location>
</feature>
<evidence type="ECO:0000256" key="8">
    <source>
        <dbReference type="SAM" id="Phobius"/>
    </source>
</evidence>
<feature type="transmembrane region" description="Helical" evidence="8">
    <location>
        <begin position="204"/>
        <end position="231"/>
    </location>
</feature>
<accession>A0A0L0DIV5</accession>
<feature type="transmembrane region" description="Helical" evidence="8">
    <location>
        <begin position="414"/>
        <end position="437"/>
    </location>
</feature>
<dbReference type="RefSeq" id="XP_013756297.1">
    <property type="nucleotide sequence ID" value="XM_013900843.1"/>
</dbReference>
<feature type="transmembrane region" description="Helical" evidence="8">
    <location>
        <begin position="373"/>
        <end position="394"/>
    </location>
</feature>
<feature type="compositionally biased region" description="Low complexity" evidence="7">
    <location>
        <begin position="1535"/>
        <end position="1547"/>
    </location>
</feature>
<evidence type="ECO:0000256" key="2">
    <source>
        <dbReference type="ARBA" id="ARBA00012543"/>
    </source>
</evidence>
<dbReference type="GO" id="GO:0004100">
    <property type="term" value="F:chitin synthase activity"/>
    <property type="evidence" value="ECO:0007669"/>
    <property type="project" value="UniProtKB-EC"/>
</dbReference>